<name>A0A1D8GJK9_9FIRM</name>
<dbReference type="RefSeq" id="WP_069978566.1">
    <property type="nucleotide sequence ID" value="NZ_CP017269.1"/>
</dbReference>
<dbReference type="OrthoDB" id="1901124at2"/>
<dbReference type="Pfam" id="PF06042">
    <property type="entry name" value="NTP_transf_6"/>
    <property type="match status" value="1"/>
</dbReference>
<accession>A0A1D8GJK9</accession>
<protein>
    <recommendedName>
        <fullName evidence="3">Nucleotidyltransferase family protein</fullName>
    </recommendedName>
</protein>
<evidence type="ECO:0000313" key="1">
    <source>
        <dbReference type="EMBL" id="AOT71097.1"/>
    </source>
</evidence>
<dbReference type="AlphaFoldDB" id="A0A1D8GJK9"/>
<dbReference type="InterPro" id="IPR009267">
    <property type="entry name" value="NTP_transf_6"/>
</dbReference>
<dbReference type="KEGG" id="gfe:Gferi_16990"/>
<evidence type="ECO:0000313" key="2">
    <source>
        <dbReference type="Proteomes" id="UP000095743"/>
    </source>
</evidence>
<gene>
    <name evidence="1" type="ORF">Gferi_16990</name>
</gene>
<sequence length="204" mass="23713">MKDRQVTAYNADIHTQLIVLEKIILSSKILYEAIHRARLLDIKNYYIGAGCIAQTVWNYLSNKPLDYGIDDIDFAYFDQKNLGYSAENEVIQKVHKRFSDLNTKIDVKNQARVHLWYEGHFGYPMKPYLSLESALNTWPTTATAIGVRLGKNNELKVYAPFGLNDLFGKIVRPNKTQITENIYSDKVKKWIQKWPDLEIIPWET</sequence>
<keyword evidence="2" id="KW-1185">Reference proteome</keyword>
<dbReference type="EMBL" id="CP017269">
    <property type="protein sequence ID" value="AOT71097.1"/>
    <property type="molecule type" value="Genomic_DNA"/>
</dbReference>
<dbReference type="PANTHER" id="PTHR39166:SF1">
    <property type="entry name" value="BLL1166 PROTEIN"/>
    <property type="match status" value="1"/>
</dbReference>
<dbReference type="PANTHER" id="PTHR39166">
    <property type="entry name" value="BLL1166 PROTEIN"/>
    <property type="match status" value="1"/>
</dbReference>
<evidence type="ECO:0008006" key="3">
    <source>
        <dbReference type="Google" id="ProtNLM"/>
    </source>
</evidence>
<organism evidence="1 2">
    <name type="scientific">Geosporobacter ferrireducens</name>
    <dbReference type="NCBI Taxonomy" id="1424294"/>
    <lineage>
        <taxon>Bacteria</taxon>
        <taxon>Bacillati</taxon>
        <taxon>Bacillota</taxon>
        <taxon>Clostridia</taxon>
        <taxon>Peptostreptococcales</taxon>
        <taxon>Thermotaleaceae</taxon>
        <taxon>Geosporobacter</taxon>
    </lineage>
</organism>
<dbReference type="STRING" id="1424294.Gferi_16990"/>
<proteinExistence type="predicted"/>
<reference evidence="1 2" key="1">
    <citation type="submission" date="2016-09" db="EMBL/GenBank/DDBJ databases">
        <title>Genomic analysis reveals versatility of anaerobic energy metabolism of Geosporobacter ferrireducens IRF9 of phylum Firmicutes.</title>
        <authorList>
            <person name="Kim S.-J."/>
        </authorList>
    </citation>
    <scope>NUCLEOTIDE SEQUENCE [LARGE SCALE GENOMIC DNA]</scope>
    <source>
        <strain evidence="1 2">IRF9</strain>
    </source>
</reference>
<dbReference type="Proteomes" id="UP000095743">
    <property type="component" value="Chromosome"/>
</dbReference>